<dbReference type="InterPro" id="IPR013497">
    <property type="entry name" value="Topo_IA_cen"/>
</dbReference>
<dbReference type="AlphaFoldDB" id="A0A9P0A6J4"/>
<dbReference type="SMART" id="SM00343">
    <property type="entry name" value="ZnF_C2HC"/>
    <property type="match status" value="1"/>
</dbReference>
<feature type="domain" description="GRF-type" evidence="16">
    <location>
        <begin position="825"/>
        <end position="867"/>
    </location>
</feature>
<dbReference type="InterPro" id="IPR000380">
    <property type="entry name" value="Topo_IA"/>
</dbReference>
<evidence type="ECO:0000259" key="15">
    <source>
        <dbReference type="PROSITE" id="PS50880"/>
    </source>
</evidence>
<evidence type="ECO:0000256" key="2">
    <source>
        <dbReference type="ARBA" id="ARBA00009446"/>
    </source>
</evidence>
<keyword evidence="4" id="KW-0479">Metal-binding</keyword>
<dbReference type="FunFam" id="1.10.460.10:FF:000003">
    <property type="entry name" value="DNA topoisomerase"/>
    <property type="match status" value="1"/>
</dbReference>
<dbReference type="SMART" id="SM00436">
    <property type="entry name" value="TOP1Bc"/>
    <property type="match status" value="1"/>
</dbReference>
<evidence type="ECO:0000256" key="1">
    <source>
        <dbReference type="ARBA" id="ARBA00000213"/>
    </source>
</evidence>
<evidence type="ECO:0000256" key="9">
    <source>
        <dbReference type="ARBA" id="ARBA00023235"/>
    </source>
</evidence>
<dbReference type="GO" id="GO:0006281">
    <property type="term" value="P:DNA repair"/>
    <property type="evidence" value="ECO:0007669"/>
    <property type="project" value="TreeGrafter"/>
</dbReference>
<gene>
    <name evidence="18" type="ORF">BEMITA_LOCUS3737</name>
</gene>
<dbReference type="CDD" id="cd00186">
    <property type="entry name" value="TOP1Ac"/>
    <property type="match status" value="1"/>
</dbReference>
<dbReference type="InterPro" id="IPR003602">
    <property type="entry name" value="Topo_IA_DNA-bd_dom"/>
</dbReference>
<evidence type="ECO:0000256" key="3">
    <source>
        <dbReference type="ARBA" id="ARBA00012891"/>
    </source>
</evidence>
<accession>A0A9P0A6J4</accession>
<comment type="function">
    <text evidence="10">Releases the supercoiling and torsional tension of DNA introduced during the DNA replication and transcription by transiently cleaving and rejoining one strand of the DNA duplex. Introduces a single-strand break via transesterification at a target site in duplex DNA. The scissile phosphodiester is attacked by the catalytic tyrosine of the enzyme, resulting in the formation of a DNA-(5'-phosphotyrosyl)-enzyme intermediate and the expulsion of a 3'-OH DNA strand. The free DNA strand than undergoes passage around the unbroken strand thus removing DNA supercoils. Finally, in the religation step, the DNA 3'-OH attacks the covalent intermediate to expel the active-site tyrosine and restore the DNA phosphodiester backbone. Weakly relaxes negative supercoils and displays a distinct preference for binding single-stranded DNA.</text>
</comment>
<dbReference type="InterPro" id="IPR006171">
    <property type="entry name" value="TOPRIM_dom"/>
</dbReference>
<evidence type="ECO:0000256" key="4">
    <source>
        <dbReference type="ARBA" id="ARBA00022723"/>
    </source>
</evidence>
<dbReference type="KEGG" id="btab:109043664"/>
<dbReference type="Pfam" id="PF01131">
    <property type="entry name" value="Topoisom_bac"/>
    <property type="match status" value="1"/>
</dbReference>
<dbReference type="GO" id="GO:0003917">
    <property type="term" value="F:DNA topoisomerase type I (single strand cut, ATP-independent) activity"/>
    <property type="evidence" value="ECO:0007669"/>
    <property type="project" value="UniProtKB-EC"/>
</dbReference>
<reference evidence="18" key="1">
    <citation type="submission" date="2021-12" db="EMBL/GenBank/DDBJ databases">
        <authorList>
            <person name="King R."/>
        </authorList>
    </citation>
    <scope>NUCLEOTIDE SEQUENCE</scope>
</reference>
<dbReference type="PANTHER" id="PTHR11390">
    <property type="entry name" value="PROKARYOTIC DNA TOPOISOMERASE"/>
    <property type="match status" value="1"/>
</dbReference>
<organism evidence="18 19">
    <name type="scientific">Bemisia tabaci</name>
    <name type="common">Sweetpotato whitefly</name>
    <name type="synonym">Aleurodes tabaci</name>
    <dbReference type="NCBI Taxonomy" id="7038"/>
    <lineage>
        <taxon>Eukaryota</taxon>
        <taxon>Metazoa</taxon>
        <taxon>Ecdysozoa</taxon>
        <taxon>Arthropoda</taxon>
        <taxon>Hexapoda</taxon>
        <taxon>Insecta</taxon>
        <taxon>Pterygota</taxon>
        <taxon>Neoptera</taxon>
        <taxon>Paraneoptera</taxon>
        <taxon>Hemiptera</taxon>
        <taxon>Sternorrhyncha</taxon>
        <taxon>Aleyrodoidea</taxon>
        <taxon>Aleyrodidae</taxon>
        <taxon>Aleyrodinae</taxon>
        <taxon>Bemisia</taxon>
    </lineage>
</organism>
<dbReference type="GO" id="GO:0003677">
    <property type="term" value="F:DNA binding"/>
    <property type="evidence" value="ECO:0007669"/>
    <property type="project" value="UniProtKB-KW"/>
</dbReference>
<dbReference type="OrthoDB" id="430051at2759"/>
<feature type="region of interest" description="Disordered" evidence="13">
    <location>
        <begin position="788"/>
        <end position="824"/>
    </location>
</feature>
<keyword evidence="8 12" id="KW-0238">DNA-binding</keyword>
<dbReference type="Gene3D" id="2.70.20.10">
    <property type="entry name" value="Topoisomerase I, domain 3"/>
    <property type="match status" value="1"/>
</dbReference>
<protein>
    <recommendedName>
        <fullName evidence="3 12">DNA topoisomerase</fullName>
        <ecNumber evidence="3 12">5.6.2.1</ecNumber>
    </recommendedName>
</protein>
<proteinExistence type="inferred from homology"/>
<dbReference type="GO" id="GO:0006310">
    <property type="term" value="P:DNA recombination"/>
    <property type="evidence" value="ECO:0007669"/>
    <property type="project" value="TreeGrafter"/>
</dbReference>
<name>A0A9P0A6J4_BEMTA</name>
<dbReference type="Gene3D" id="1.10.460.10">
    <property type="entry name" value="Topoisomerase I, domain 2"/>
    <property type="match status" value="1"/>
</dbReference>
<feature type="domain" description="Topo IA-type catalytic" evidence="17">
    <location>
        <begin position="202"/>
        <end position="621"/>
    </location>
</feature>
<evidence type="ECO:0000259" key="16">
    <source>
        <dbReference type="PROSITE" id="PS51999"/>
    </source>
</evidence>
<evidence type="ECO:0000259" key="17">
    <source>
        <dbReference type="PROSITE" id="PS52039"/>
    </source>
</evidence>
<feature type="compositionally biased region" description="Low complexity" evidence="13">
    <location>
        <begin position="807"/>
        <end position="823"/>
    </location>
</feature>
<dbReference type="PROSITE" id="PS52039">
    <property type="entry name" value="TOPO_IA_2"/>
    <property type="match status" value="1"/>
</dbReference>
<dbReference type="Gene3D" id="3.40.50.140">
    <property type="match status" value="1"/>
</dbReference>
<evidence type="ECO:0000256" key="13">
    <source>
        <dbReference type="SAM" id="MobiDB-lite"/>
    </source>
</evidence>
<dbReference type="InterPro" id="IPR034144">
    <property type="entry name" value="TOPRIM_TopoIII"/>
</dbReference>
<dbReference type="FunFam" id="3.40.50.140:FF:000003">
    <property type="entry name" value="DNA topoisomerase"/>
    <property type="match status" value="1"/>
</dbReference>
<evidence type="ECO:0000256" key="8">
    <source>
        <dbReference type="ARBA" id="ARBA00023125"/>
    </source>
</evidence>
<dbReference type="Proteomes" id="UP001152759">
    <property type="component" value="Chromosome 2"/>
</dbReference>
<dbReference type="EC" id="5.6.2.1" evidence="3 12"/>
<evidence type="ECO:0000313" key="19">
    <source>
        <dbReference type="Proteomes" id="UP001152759"/>
    </source>
</evidence>
<dbReference type="GO" id="GO:0031422">
    <property type="term" value="C:RecQ family helicase-topoisomerase III complex"/>
    <property type="evidence" value="ECO:0007669"/>
    <property type="project" value="TreeGrafter"/>
</dbReference>
<comment type="similarity">
    <text evidence="2 12">Belongs to the type IA topoisomerase family.</text>
</comment>
<dbReference type="PROSITE" id="PS51999">
    <property type="entry name" value="ZF_GRF"/>
    <property type="match status" value="1"/>
</dbReference>
<keyword evidence="6" id="KW-0862">Zinc</keyword>
<dbReference type="Gene3D" id="3.30.65.10">
    <property type="entry name" value="Bacterial Topoisomerase I, domain 1"/>
    <property type="match status" value="1"/>
</dbReference>
<sequence>MILFRKVDLFVTSKLPTYRVLYSRLFCSRQISTPDEGIMKVLNVAEKNDAAKHIAGFLSNGTSRMREGLSKFNKLYEFDYNLLGRNCKMIMTSVSGHILNHDFVGNYRSWQKVPPISLFDAPVVRECPKDMENIKKTLEREARFCDVLVIWTDCDREGENIGFEIIEICTKIKPNLQIYRAKFSEITAASVRRAAANLVAPDANTSNAVEVRRELDLRIGAAFTRLQTLRLKRVFPQQLADTLISYGSCQFPTLGFVVERYKAIENFIAEQFWKIKVEHRIKDINVEFHWNRVRLFDQLFCQVLFDRCQEKPTAKVVNVREKSKSKWRPQPLDTIELEKLASRKLKINAKETMRIAERLYTQGYISYPRTETNIFPKELNLRDLVQNQCAHANWGDFASRVLQEGPNPRQGKKSDQAHPPIHPIKFVDNLHGNEQRLYEFIVRHFLACLSKDALGMETIVHININEEIFVASGLTILELNYLEVYPYDKWSDKEIHRYTVGQEFTPTKLEMTNGETSPPNLLTEPDLISLMEMHGIGTDATHADHIETIKSRLYVGLEDGIHFLPCHLGMGLVEGYDDMGFLLSKPNLRAELEADLKRICDGVKNPDEVLRVQIEKYKEVFRIAMQQAEKIDRALAKYYNTQPVEVGPEANQVFEVPEAVMKCPSCSLDVNIKKRNNGSFYLGCMGFPACRSSVWFPANVIDVTISPNSCPQCGPTIKQLKLKFTPGSMAPFYPNEYTGCVNGCDTHLIDMLNIRPLRRNQGGGVAGQANQIVRPVNPVAPAVQQNNQFNNNRFQPPPPPVPPPPNQQNFRNRNDNNDNPDNVTCNCGIPAKRFTVRKESPNQGRPFFSCSKGMDEKCTFFQWADIDPMQQQQQQQNGFRNNDNRNRFPQQRNFNNRQGNQHGAGGGDRAKRKCSNCRQEGHTVRNCPN</sequence>
<dbReference type="GO" id="GO:0008270">
    <property type="term" value="F:zinc ion binding"/>
    <property type="evidence" value="ECO:0007669"/>
    <property type="project" value="UniProtKB-KW"/>
</dbReference>
<evidence type="ECO:0000256" key="12">
    <source>
        <dbReference type="RuleBase" id="RU362092"/>
    </source>
</evidence>
<dbReference type="SMART" id="SM00437">
    <property type="entry name" value="TOP1Ac"/>
    <property type="match status" value="1"/>
</dbReference>
<comment type="catalytic activity">
    <reaction evidence="1 12">
        <text>ATP-independent breakage of single-stranded DNA, followed by passage and rejoining.</text>
        <dbReference type="EC" id="5.6.2.1"/>
    </reaction>
</comment>
<dbReference type="SUPFAM" id="SSF57756">
    <property type="entry name" value="Retrovirus zinc finger-like domains"/>
    <property type="match status" value="1"/>
</dbReference>
<keyword evidence="19" id="KW-1185">Reference proteome</keyword>
<dbReference type="GO" id="GO:0006265">
    <property type="term" value="P:DNA topological change"/>
    <property type="evidence" value="ECO:0007669"/>
    <property type="project" value="InterPro"/>
</dbReference>
<dbReference type="GO" id="GO:0005634">
    <property type="term" value="C:nucleus"/>
    <property type="evidence" value="ECO:0007669"/>
    <property type="project" value="TreeGrafter"/>
</dbReference>
<evidence type="ECO:0000256" key="10">
    <source>
        <dbReference type="ARBA" id="ARBA00056363"/>
    </source>
</evidence>
<dbReference type="EMBL" id="OU963863">
    <property type="protein sequence ID" value="CAH0384408.1"/>
    <property type="molecule type" value="Genomic_DNA"/>
</dbReference>
<feature type="domain" description="CCHC-type" evidence="14">
    <location>
        <begin position="912"/>
        <end position="929"/>
    </location>
</feature>
<dbReference type="PROSITE" id="PS50158">
    <property type="entry name" value="ZF_CCHC"/>
    <property type="match status" value="1"/>
</dbReference>
<feature type="compositionally biased region" description="Low complexity" evidence="13">
    <location>
        <begin position="870"/>
        <end position="901"/>
    </location>
</feature>
<dbReference type="InterPro" id="IPR013826">
    <property type="entry name" value="Topo_IA_cen_sub3"/>
</dbReference>
<dbReference type="InterPro" id="IPR001878">
    <property type="entry name" value="Znf_CCHC"/>
</dbReference>
<evidence type="ECO:0000259" key="14">
    <source>
        <dbReference type="PROSITE" id="PS50158"/>
    </source>
</evidence>
<dbReference type="FunFam" id="1.10.290.10:FF:000001">
    <property type="entry name" value="DNA topoisomerase"/>
    <property type="match status" value="1"/>
</dbReference>
<keyword evidence="9 12" id="KW-0413">Isomerase</keyword>
<dbReference type="InterPro" id="IPR023406">
    <property type="entry name" value="Topo_IA_AS"/>
</dbReference>
<dbReference type="SMART" id="SM00493">
    <property type="entry name" value="TOPRIM"/>
    <property type="match status" value="1"/>
</dbReference>
<dbReference type="InterPro" id="IPR013824">
    <property type="entry name" value="Topo_IA_cen_sub1"/>
</dbReference>
<comment type="function">
    <text evidence="12">Introduces a single-strand break via transesterification at a target site in duplex DNA. Releases the supercoiling and torsional tension of DNA introduced during the DNA replication and transcription by transiently cleaving and rejoining one strand of the DNA duplex. The scissile phosphodiester is attacked by the catalytic tyrosine of the enzyme, resulting in the formation of a DNA-(5'-phosphotyrosyl)-enzyme intermediate and the expulsion of a 3'-OH DNA strand.</text>
</comment>
<dbReference type="PROSITE" id="PS00396">
    <property type="entry name" value="TOPO_IA_1"/>
    <property type="match status" value="1"/>
</dbReference>
<dbReference type="CDD" id="cd03362">
    <property type="entry name" value="TOPRIM_TopoIA_TopoIII"/>
    <property type="match status" value="1"/>
</dbReference>
<keyword evidence="5 11" id="KW-0863">Zinc-finger</keyword>
<evidence type="ECO:0000256" key="5">
    <source>
        <dbReference type="ARBA" id="ARBA00022771"/>
    </source>
</evidence>
<dbReference type="PANTHER" id="PTHR11390:SF21">
    <property type="entry name" value="DNA TOPOISOMERASE 3-ALPHA"/>
    <property type="match status" value="1"/>
</dbReference>
<dbReference type="Pfam" id="PF01751">
    <property type="entry name" value="Toprim"/>
    <property type="match status" value="1"/>
</dbReference>
<feature type="region of interest" description="Disordered" evidence="13">
    <location>
        <begin position="869"/>
        <end position="915"/>
    </location>
</feature>
<dbReference type="InterPro" id="IPR003601">
    <property type="entry name" value="Topo_IA_2"/>
</dbReference>
<evidence type="ECO:0000256" key="6">
    <source>
        <dbReference type="ARBA" id="ARBA00022833"/>
    </source>
</evidence>
<dbReference type="InterPro" id="IPR036875">
    <property type="entry name" value="Znf_CCHC_sf"/>
</dbReference>
<feature type="domain" description="Toprim" evidence="15">
    <location>
        <begin position="40"/>
        <end position="184"/>
    </location>
</feature>
<dbReference type="Gene3D" id="1.10.290.10">
    <property type="entry name" value="Topoisomerase I, domain 4"/>
    <property type="match status" value="1"/>
</dbReference>
<dbReference type="InterPro" id="IPR013825">
    <property type="entry name" value="Topo_IA_cen_sub2"/>
</dbReference>
<dbReference type="Pfam" id="PF06839">
    <property type="entry name" value="Zn_ribbon_GRF"/>
    <property type="match status" value="1"/>
</dbReference>
<evidence type="ECO:0000256" key="11">
    <source>
        <dbReference type="PROSITE-ProRule" id="PRU00047"/>
    </source>
</evidence>
<dbReference type="PRINTS" id="PR00417">
    <property type="entry name" value="PRTPISMRASEI"/>
</dbReference>
<feature type="compositionally biased region" description="Pro residues" evidence="13">
    <location>
        <begin position="795"/>
        <end position="806"/>
    </location>
</feature>
<dbReference type="InterPro" id="IPR023405">
    <property type="entry name" value="Topo_IA_core_domain"/>
</dbReference>
<dbReference type="PROSITE" id="PS50880">
    <property type="entry name" value="TOPRIM"/>
    <property type="match status" value="1"/>
</dbReference>
<keyword evidence="7 12" id="KW-0799">Topoisomerase</keyword>
<dbReference type="SUPFAM" id="SSF56712">
    <property type="entry name" value="Prokaryotic type I DNA topoisomerase"/>
    <property type="match status" value="1"/>
</dbReference>
<evidence type="ECO:0000313" key="18">
    <source>
        <dbReference type="EMBL" id="CAH0384408.1"/>
    </source>
</evidence>
<evidence type="ECO:0000256" key="7">
    <source>
        <dbReference type="ARBA" id="ARBA00023029"/>
    </source>
</evidence>
<dbReference type="InterPro" id="IPR010666">
    <property type="entry name" value="Znf_GRF"/>
</dbReference>